<feature type="transmembrane region" description="Helical" evidence="8">
    <location>
        <begin position="6"/>
        <end position="22"/>
    </location>
</feature>
<dbReference type="OrthoDB" id="5195186at2"/>
<dbReference type="GO" id="GO:0016117">
    <property type="term" value="P:carotenoid biosynthetic process"/>
    <property type="evidence" value="ECO:0007669"/>
    <property type="project" value="UniProtKB-KW"/>
</dbReference>
<protein>
    <submittedName>
        <fullName evidence="10">Lycopene cyclase domain-containing protein</fullName>
    </submittedName>
</protein>
<comment type="caution">
    <text evidence="10">The sequence shown here is derived from an EMBL/GenBank/DDBJ whole genome shotgun (WGS) entry which is preliminary data.</text>
</comment>
<evidence type="ECO:0000256" key="4">
    <source>
        <dbReference type="ARBA" id="ARBA00022746"/>
    </source>
</evidence>
<comment type="subcellular location">
    <subcellularLocation>
        <location evidence="1">Membrane</location>
        <topology evidence="1">Multi-pass membrane protein</topology>
    </subcellularLocation>
</comment>
<comment type="pathway">
    <text evidence="2">Carotenoid biosynthesis.</text>
</comment>
<feature type="transmembrane region" description="Helical" evidence="8">
    <location>
        <begin position="134"/>
        <end position="149"/>
    </location>
</feature>
<feature type="transmembrane region" description="Helical" evidence="8">
    <location>
        <begin position="78"/>
        <end position="99"/>
    </location>
</feature>
<dbReference type="NCBIfam" id="TIGR03462">
    <property type="entry name" value="CarR_dom_SF"/>
    <property type="match status" value="1"/>
</dbReference>
<dbReference type="Proteomes" id="UP000271339">
    <property type="component" value="Unassembled WGS sequence"/>
</dbReference>
<accession>A0A3L9Y6C4</accession>
<sequence>MEYLYLLLDLGSISVPLLFSFHPKLPFYKKWRSLFPAILCMMLFFIPWDILFTVNGFWGFNDTYLTGVELLHLPIEEWLFFICIPYACLFTHYALQYFFPKPLLSEKTTNIIYILLITGLIIGLLYYYERWYTVVNFGYALLILGLVYNKNRAQLRSFFPTFIFILIPFFIINGILTGSWIEAPVVWYNASENIGIRLLTIPVEDIIYALSMLLTVLALTEYFESFFRKTK</sequence>
<keyword evidence="3 8" id="KW-0812">Transmembrane</keyword>
<feature type="domain" description="Lycopene cyclase" evidence="9">
    <location>
        <begin position="130"/>
        <end position="223"/>
    </location>
</feature>
<dbReference type="InterPro" id="IPR017825">
    <property type="entry name" value="Lycopene_cyclase_dom"/>
</dbReference>
<keyword evidence="11" id="KW-1185">Reference proteome</keyword>
<dbReference type="GO" id="GO:0016020">
    <property type="term" value="C:membrane"/>
    <property type="evidence" value="ECO:0007669"/>
    <property type="project" value="UniProtKB-SubCell"/>
</dbReference>
<feature type="transmembrane region" description="Helical" evidence="8">
    <location>
        <begin position="206"/>
        <end position="223"/>
    </location>
</feature>
<keyword evidence="6 8" id="KW-0472">Membrane</keyword>
<evidence type="ECO:0000256" key="5">
    <source>
        <dbReference type="ARBA" id="ARBA00022989"/>
    </source>
</evidence>
<feature type="transmembrane region" description="Helical" evidence="8">
    <location>
        <begin position="161"/>
        <end position="181"/>
    </location>
</feature>
<evidence type="ECO:0000256" key="7">
    <source>
        <dbReference type="ARBA" id="ARBA00023235"/>
    </source>
</evidence>
<keyword evidence="4" id="KW-0125">Carotenoid biosynthesis</keyword>
<gene>
    <name evidence="10" type="ORF">BXY75_3465</name>
</gene>
<dbReference type="Pfam" id="PF18916">
    <property type="entry name" value="Lycopene_cyc"/>
    <property type="match status" value="2"/>
</dbReference>
<proteinExistence type="predicted"/>
<organism evidence="10 11">
    <name type="scientific">Ulvibacter antarcticus</name>
    <dbReference type="NCBI Taxonomy" id="442714"/>
    <lineage>
        <taxon>Bacteria</taxon>
        <taxon>Pseudomonadati</taxon>
        <taxon>Bacteroidota</taxon>
        <taxon>Flavobacteriia</taxon>
        <taxon>Flavobacteriales</taxon>
        <taxon>Flavobacteriaceae</taxon>
        <taxon>Ulvibacter</taxon>
    </lineage>
</organism>
<evidence type="ECO:0000256" key="6">
    <source>
        <dbReference type="ARBA" id="ARBA00023136"/>
    </source>
</evidence>
<keyword evidence="7" id="KW-0413">Isomerase</keyword>
<feature type="transmembrane region" description="Helical" evidence="8">
    <location>
        <begin position="111"/>
        <end position="128"/>
    </location>
</feature>
<evidence type="ECO:0000256" key="1">
    <source>
        <dbReference type="ARBA" id="ARBA00004141"/>
    </source>
</evidence>
<feature type="domain" description="Lycopene cyclase" evidence="9">
    <location>
        <begin position="3"/>
        <end position="92"/>
    </location>
</feature>
<dbReference type="AlphaFoldDB" id="A0A3L9Y6C4"/>
<evidence type="ECO:0000313" key="10">
    <source>
        <dbReference type="EMBL" id="RMA56266.1"/>
    </source>
</evidence>
<reference evidence="10 11" key="1">
    <citation type="submission" date="2018-10" db="EMBL/GenBank/DDBJ databases">
        <title>Genomic Encyclopedia of Archaeal and Bacterial Type Strains, Phase II (KMG-II): from individual species to whole genera.</title>
        <authorList>
            <person name="Goeker M."/>
        </authorList>
    </citation>
    <scope>NUCLEOTIDE SEQUENCE [LARGE SCALE GENOMIC DNA]</scope>
    <source>
        <strain evidence="10 11">DSM 23424</strain>
    </source>
</reference>
<dbReference type="RefSeq" id="WP_121908973.1">
    <property type="nucleotide sequence ID" value="NZ_REFC01000019.1"/>
</dbReference>
<evidence type="ECO:0000256" key="3">
    <source>
        <dbReference type="ARBA" id="ARBA00022692"/>
    </source>
</evidence>
<feature type="transmembrane region" description="Helical" evidence="8">
    <location>
        <begin position="34"/>
        <end position="58"/>
    </location>
</feature>
<keyword evidence="5 8" id="KW-1133">Transmembrane helix</keyword>
<evidence type="ECO:0000256" key="8">
    <source>
        <dbReference type="SAM" id="Phobius"/>
    </source>
</evidence>
<name>A0A3L9Y6C4_9FLAO</name>
<evidence type="ECO:0000313" key="11">
    <source>
        <dbReference type="Proteomes" id="UP000271339"/>
    </source>
</evidence>
<dbReference type="EMBL" id="REFC01000019">
    <property type="protein sequence ID" value="RMA56266.1"/>
    <property type="molecule type" value="Genomic_DNA"/>
</dbReference>
<evidence type="ECO:0000259" key="9">
    <source>
        <dbReference type="Pfam" id="PF18916"/>
    </source>
</evidence>
<dbReference type="GO" id="GO:0016872">
    <property type="term" value="F:intramolecular lyase activity"/>
    <property type="evidence" value="ECO:0007669"/>
    <property type="project" value="InterPro"/>
</dbReference>
<evidence type="ECO:0000256" key="2">
    <source>
        <dbReference type="ARBA" id="ARBA00004829"/>
    </source>
</evidence>
<dbReference type="GO" id="GO:0045436">
    <property type="term" value="F:lycopene beta cyclase activity"/>
    <property type="evidence" value="ECO:0007669"/>
    <property type="project" value="UniProtKB-ARBA"/>
</dbReference>